<dbReference type="RefSeq" id="XP_007830091.1">
    <property type="nucleotide sequence ID" value="XM_007831900.1"/>
</dbReference>
<organism evidence="1 2">
    <name type="scientific">Pestalotiopsis fici (strain W106-1 / CGMCC3.15140)</name>
    <dbReference type="NCBI Taxonomy" id="1229662"/>
    <lineage>
        <taxon>Eukaryota</taxon>
        <taxon>Fungi</taxon>
        <taxon>Dikarya</taxon>
        <taxon>Ascomycota</taxon>
        <taxon>Pezizomycotina</taxon>
        <taxon>Sordariomycetes</taxon>
        <taxon>Xylariomycetidae</taxon>
        <taxon>Amphisphaeriales</taxon>
        <taxon>Sporocadaceae</taxon>
        <taxon>Pestalotiopsis</taxon>
    </lineage>
</organism>
<dbReference type="EMBL" id="KI912110">
    <property type="protein sequence ID" value="ETS85294.1"/>
    <property type="molecule type" value="Genomic_DNA"/>
</dbReference>
<protein>
    <submittedName>
        <fullName evidence="1">Uncharacterized protein</fullName>
    </submittedName>
</protein>
<dbReference type="OrthoDB" id="2851338at2759"/>
<reference evidence="2" key="1">
    <citation type="journal article" date="2015" name="BMC Genomics">
        <title>Genomic and transcriptomic analysis of the endophytic fungus Pestalotiopsis fici reveals its lifestyle and high potential for synthesis of natural products.</title>
        <authorList>
            <person name="Wang X."/>
            <person name="Zhang X."/>
            <person name="Liu L."/>
            <person name="Xiang M."/>
            <person name="Wang W."/>
            <person name="Sun X."/>
            <person name="Che Y."/>
            <person name="Guo L."/>
            <person name="Liu G."/>
            <person name="Guo L."/>
            <person name="Wang C."/>
            <person name="Yin W.B."/>
            <person name="Stadler M."/>
            <person name="Zhang X."/>
            <person name="Liu X."/>
        </authorList>
    </citation>
    <scope>NUCLEOTIDE SEQUENCE [LARGE SCALE GENOMIC DNA]</scope>
    <source>
        <strain evidence="2">W106-1 / CGMCC3.15140</strain>
    </source>
</reference>
<name>W3XH26_PESFW</name>
<evidence type="ECO:0000313" key="2">
    <source>
        <dbReference type="Proteomes" id="UP000030651"/>
    </source>
</evidence>
<dbReference type="eggNOG" id="ENOG502SSW4">
    <property type="taxonomic scope" value="Eukaryota"/>
</dbReference>
<dbReference type="OMA" id="WLRTCRY"/>
<gene>
    <name evidence="1" type="ORF">PFICI_03319</name>
</gene>
<evidence type="ECO:0000313" key="1">
    <source>
        <dbReference type="EMBL" id="ETS85294.1"/>
    </source>
</evidence>
<dbReference type="InParanoid" id="W3XH26"/>
<dbReference type="GeneID" id="19268332"/>
<dbReference type="KEGG" id="pfy:PFICI_03319"/>
<dbReference type="AlphaFoldDB" id="W3XH26"/>
<dbReference type="HOGENOM" id="CLU_073903_1_1_1"/>
<sequence>MATTSRSLPTGPGLLFIQVQIEPAAFDDHVLGNWFKGSNLWSQTKERSKSHSSNWECADLSDGPKHLSLWRVENLAEVAEEAGVPSSSSNDAMKETKFEMRYYSLVEEFEKDKHDESHATTHIITAGMEPANLEASTDLDKWYSEEHNEQMSLEPGWIRSRRYKLADDPGDAFGGPDRRITWMTIHEFGQGNKLGNKVEALDPVTPWTRKVMGGMSVIEANVWANTQESSTVH</sequence>
<proteinExistence type="predicted"/>
<accession>W3XH26</accession>
<dbReference type="Proteomes" id="UP000030651">
    <property type="component" value="Unassembled WGS sequence"/>
</dbReference>
<keyword evidence="2" id="KW-1185">Reference proteome</keyword>